<evidence type="ECO:0000256" key="7">
    <source>
        <dbReference type="ARBA" id="ARBA00022692"/>
    </source>
</evidence>
<gene>
    <name evidence="17" type="ORF">ENV60_00590</name>
</gene>
<dbReference type="GO" id="GO:0000155">
    <property type="term" value="F:phosphorelay sensor kinase activity"/>
    <property type="evidence" value="ECO:0007669"/>
    <property type="project" value="InterPro"/>
</dbReference>
<evidence type="ECO:0000256" key="4">
    <source>
        <dbReference type="ARBA" id="ARBA00022475"/>
    </source>
</evidence>
<name>A0A7C4TCG4_UNCW3</name>
<dbReference type="Gene3D" id="3.30.450.20">
    <property type="entry name" value="PAS domain"/>
    <property type="match status" value="1"/>
</dbReference>
<feature type="domain" description="HAMP" evidence="16">
    <location>
        <begin position="352"/>
        <end position="404"/>
    </location>
</feature>
<keyword evidence="7 14" id="KW-0812">Transmembrane</keyword>
<dbReference type="Pfam" id="PF00512">
    <property type="entry name" value="HisKA"/>
    <property type="match status" value="1"/>
</dbReference>
<proteinExistence type="predicted"/>
<organism evidence="17">
    <name type="scientific">candidate division WOR-3 bacterium</name>
    <dbReference type="NCBI Taxonomy" id="2052148"/>
    <lineage>
        <taxon>Bacteria</taxon>
        <taxon>Bacteria division WOR-3</taxon>
    </lineage>
</organism>
<dbReference type="SMART" id="SM00304">
    <property type="entry name" value="HAMP"/>
    <property type="match status" value="1"/>
</dbReference>
<keyword evidence="8" id="KW-0547">Nucleotide-binding</keyword>
<dbReference type="Gene3D" id="3.30.565.10">
    <property type="entry name" value="Histidine kinase-like ATPase, C-terminal domain"/>
    <property type="match status" value="1"/>
</dbReference>
<keyword evidence="6" id="KW-0808">Transferase</keyword>
<keyword evidence="4" id="KW-1003">Cell membrane</keyword>
<dbReference type="InterPro" id="IPR036890">
    <property type="entry name" value="HATPase_C_sf"/>
</dbReference>
<feature type="transmembrane region" description="Helical" evidence="14">
    <location>
        <begin position="14"/>
        <end position="37"/>
    </location>
</feature>
<evidence type="ECO:0000256" key="12">
    <source>
        <dbReference type="ARBA" id="ARBA00023012"/>
    </source>
</evidence>
<dbReference type="InterPro" id="IPR033463">
    <property type="entry name" value="sCache_3"/>
</dbReference>
<keyword evidence="11 14" id="KW-1133">Transmembrane helix</keyword>
<dbReference type="Gene3D" id="6.10.340.10">
    <property type="match status" value="1"/>
</dbReference>
<dbReference type="SMART" id="SM00388">
    <property type="entry name" value="HisKA"/>
    <property type="match status" value="1"/>
</dbReference>
<evidence type="ECO:0000259" key="15">
    <source>
        <dbReference type="PROSITE" id="PS50109"/>
    </source>
</evidence>
<dbReference type="InterPro" id="IPR005467">
    <property type="entry name" value="His_kinase_dom"/>
</dbReference>
<dbReference type="InterPro" id="IPR004358">
    <property type="entry name" value="Sig_transdc_His_kin-like_C"/>
</dbReference>
<protein>
    <recommendedName>
        <fullName evidence="3">histidine kinase</fullName>
        <ecNumber evidence="3">2.7.13.3</ecNumber>
    </recommendedName>
</protein>
<comment type="catalytic activity">
    <reaction evidence="1">
        <text>ATP + protein L-histidine = ADP + protein N-phospho-L-histidine.</text>
        <dbReference type="EC" id="2.7.13.3"/>
    </reaction>
</comment>
<evidence type="ECO:0000256" key="10">
    <source>
        <dbReference type="ARBA" id="ARBA00022840"/>
    </source>
</evidence>
<dbReference type="SUPFAM" id="SSF103190">
    <property type="entry name" value="Sensory domain-like"/>
    <property type="match status" value="1"/>
</dbReference>
<dbReference type="GO" id="GO:0005524">
    <property type="term" value="F:ATP binding"/>
    <property type="evidence" value="ECO:0007669"/>
    <property type="project" value="UniProtKB-KW"/>
</dbReference>
<evidence type="ECO:0000313" key="17">
    <source>
        <dbReference type="EMBL" id="HGV96782.1"/>
    </source>
</evidence>
<evidence type="ECO:0000256" key="9">
    <source>
        <dbReference type="ARBA" id="ARBA00022777"/>
    </source>
</evidence>
<dbReference type="CDD" id="cd00082">
    <property type="entry name" value="HisKA"/>
    <property type="match status" value="1"/>
</dbReference>
<dbReference type="Gene3D" id="1.10.287.130">
    <property type="match status" value="1"/>
</dbReference>
<keyword evidence="13 14" id="KW-0472">Membrane</keyword>
<dbReference type="SMART" id="SM00387">
    <property type="entry name" value="HATPase_c"/>
    <property type="match status" value="1"/>
</dbReference>
<accession>A0A7C4TCG4</accession>
<dbReference type="PANTHER" id="PTHR43065">
    <property type="entry name" value="SENSOR HISTIDINE KINASE"/>
    <property type="match status" value="1"/>
</dbReference>
<dbReference type="Pfam" id="PF02518">
    <property type="entry name" value="HATPase_c"/>
    <property type="match status" value="1"/>
</dbReference>
<dbReference type="Pfam" id="PF00672">
    <property type="entry name" value="HAMP"/>
    <property type="match status" value="1"/>
</dbReference>
<dbReference type="InterPro" id="IPR003594">
    <property type="entry name" value="HATPase_dom"/>
</dbReference>
<dbReference type="PANTHER" id="PTHR43065:SF46">
    <property type="entry name" value="C4-DICARBOXYLATE TRANSPORT SENSOR PROTEIN DCTB"/>
    <property type="match status" value="1"/>
</dbReference>
<dbReference type="Pfam" id="PF17202">
    <property type="entry name" value="sCache_3_3"/>
    <property type="match status" value="1"/>
</dbReference>
<evidence type="ECO:0000256" key="11">
    <source>
        <dbReference type="ARBA" id="ARBA00022989"/>
    </source>
</evidence>
<sequence length="638" mass="71303">MVFFRINSLKTKLALSYILAVGLVGIICSAIGIVTINQGIINQAQNRVSADLNSAGEIYDQFANQIQYVCRLTATRFFLRDAIVNNQSQKIAQELKRVLNAEELDFLSVTNNKGLVLAHGSNPEIKNDTFFIPLIEYVIKDKKSAYSTEILSGEQLKKENPELKKRAEIEILPTMRAKFQRTGIETSGLTIIAAAPVLDDNENVIGVVYAGKVINNNFDIVDRIKNTVFMNEQYKNKDIGTSTIFMKDLRVSTNVKNVDGSRAIGTLISKEVYEGVIEKGQTWMARAFVVTDWYITAYRPIKNFLGEIIGVLYVGILEAKYTDMRNRIVLFFIGLTIIAMIAVTGFSYLLSGTITKSVAEIAKAAREIGKGNFPEKITIKTGDEIEDLANAFQYMLDSIKKRDEELKKYAQQTIAEAERLAIIGQLAAGVAHEINNPLTGILLYCDLMLKNIPDDHPYKKNLLRINNEAQRCKTIVKGLLDFAREKKPEIKKSSINELIESTLNLLKTQAIFLNINTKIELDRNLPQIEIDPGQIQQVLINIIMNSVEAMEGKGDLRIKSELSEDKKFVCISISDTGPGIKPEYHKKIFEPFFTTKEASHGVGLGLSISKRIVEDHNGKIEVESEPNKGAKFIVKLPA</sequence>
<evidence type="ECO:0000256" key="13">
    <source>
        <dbReference type="ARBA" id="ARBA00023136"/>
    </source>
</evidence>
<dbReference type="CDD" id="cd06225">
    <property type="entry name" value="HAMP"/>
    <property type="match status" value="1"/>
</dbReference>
<dbReference type="PROSITE" id="PS50885">
    <property type="entry name" value="HAMP"/>
    <property type="match status" value="1"/>
</dbReference>
<dbReference type="InterPro" id="IPR029151">
    <property type="entry name" value="Sensor-like_sf"/>
</dbReference>
<evidence type="ECO:0000256" key="14">
    <source>
        <dbReference type="SAM" id="Phobius"/>
    </source>
</evidence>
<dbReference type="SUPFAM" id="SSF158472">
    <property type="entry name" value="HAMP domain-like"/>
    <property type="match status" value="1"/>
</dbReference>
<reference evidence="17" key="1">
    <citation type="journal article" date="2020" name="mSystems">
        <title>Genome- and Community-Level Interaction Insights into Carbon Utilization and Element Cycling Functions of Hydrothermarchaeota in Hydrothermal Sediment.</title>
        <authorList>
            <person name="Zhou Z."/>
            <person name="Liu Y."/>
            <person name="Xu W."/>
            <person name="Pan J."/>
            <person name="Luo Z.H."/>
            <person name="Li M."/>
        </authorList>
    </citation>
    <scope>NUCLEOTIDE SEQUENCE [LARGE SCALE GENOMIC DNA]</scope>
    <source>
        <strain evidence="17">SpSt-774</strain>
    </source>
</reference>
<evidence type="ECO:0000256" key="8">
    <source>
        <dbReference type="ARBA" id="ARBA00022741"/>
    </source>
</evidence>
<evidence type="ECO:0000256" key="5">
    <source>
        <dbReference type="ARBA" id="ARBA00022553"/>
    </source>
</evidence>
<evidence type="ECO:0000256" key="6">
    <source>
        <dbReference type="ARBA" id="ARBA00022679"/>
    </source>
</evidence>
<dbReference type="PROSITE" id="PS50109">
    <property type="entry name" value="HIS_KIN"/>
    <property type="match status" value="1"/>
</dbReference>
<dbReference type="PRINTS" id="PR00344">
    <property type="entry name" value="BCTRLSENSOR"/>
</dbReference>
<evidence type="ECO:0000256" key="2">
    <source>
        <dbReference type="ARBA" id="ARBA00004651"/>
    </source>
</evidence>
<keyword evidence="5" id="KW-0597">Phosphoprotein</keyword>
<dbReference type="AlphaFoldDB" id="A0A7C4TCG4"/>
<keyword evidence="12" id="KW-0902">Two-component regulatory system</keyword>
<dbReference type="EC" id="2.7.13.3" evidence="3"/>
<dbReference type="InterPro" id="IPR036097">
    <property type="entry name" value="HisK_dim/P_sf"/>
</dbReference>
<dbReference type="EMBL" id="DTGZ01000011">
    <property type="protein sequence ID" value="HGV96782.1"/>
    <property type="molecule type" value="Genomic_DNA"/>
</dbReference>
<comment type="subcellular location">
    <subcellularLocation>
        <location evidence="2">Cell membrane</location>
        <topology evidence="2">Multi-pass membrane protein</topology>
    </subcellularLocation>
</comment>
<feature type="transmembrane region" description="Helical" evidence="14">
    <location>
        <begin position="328"/>
        <end position="350"/>
    </location>
</feature>
<dbReference type="InterPro" id="IPR003660">
    <property type="entry name" value="HAMP_dom"/>
</dbReference>
<evidence type="ECO:0000256" key="1">
    <source>
        <dbReference type="ARBA" id="ARBA00000085"/>
    </source>
</evidence>
<keyword evidence="9" id="KW-0418">Kinase</keyword>
<dbReference type="SUPFAM" id="SSF55874">
    <property type="entry name" value="ATPase domain of HSP90 chaperone/DNA topoisomerase II/histidine kinase"/>
    <property type="match status" value="1"/>
</dbReference>
<evidence type="ECO:0000259" key="16">
    <source>
        <dbReference type="PROSITE" id="PS50885"/>
    </source>
</evidence>
<comment type="caution">
    <text evidence="17">The sequence shown here is derived from an EMBL/GenBank/DDBJ whole genome shotgun (WGS) entry which is preliminary data.</text>
</comment>
<dbReference type="SUPFAM" id="SSF47384">
    <property type="entry name" value="Homodimeric domain of signal transducing histidine kinase"/>
    <property type="match status" value="1"/>
</dbReference>
<dbReference type="InterPro" id="IPR003661">
    <property type="entry name" value="HisK_dim/P_dom"/>
</dbReference>
<evidence type="ECO:0000256" key="3">
    <source>
        <dbReference type="ARBA" id="ARBA00012438"/>
    </source>
</evidence>
<feature type="domain" description="Histidine kinase" evidence="15">
    <location>
        <begin position="429"/>
        <end position="638"/>
    </location>
</feature>
<dbReference type="GO" id="GO:0005886">
    <property type="term" value="C:plasma membrane"/>
    <property type="evidence" value="ECO:0007669"/>
    <property type="project" value="UniProtKB-SubCell"/>
</dbReference>
<keyword evidence="10" id="KW-0067">ATP-binding</keyword>